<keyword evidence="6" id="KW-1185">Reference proteome</keyword>
<proteinExistence type="predicted"/>
<feature type="compositionally biased region" description="Pro residues" evidence="3">
    <location>
        <begin position="128"/>
        <end position="144"/>
    </location>
</feature>
<dbReference type="FunFam" id="2.60.40.420:FF:000003">
    <property type="entry name" value="Blue copper"/>
    <property type="match status" value="1"/>
</dbReference>
<dbReference type="RefSeq" id="XP_039135143.1">
    <property type="nucleotide sequence ID" value="XM_039279209.1"/>
</dbReference>
<protein>
    <submittedName>
        <fullName evidence="7">Uclacyanin-3-like</fullName>
    </submittedName>
</protein>
<dbReference type="PROSITE" id="PS51485">
    <property type="entry name" value="PHYTOCYANIN"/>
    <property type="match status" value="1"/>
</dbReference>
<keyword evidence="2" id="KW-0325">Glycoprotein</keyword>
<dbReference type="PANTHER" id="PTHR33021:SF339">
    <property type="entry name" value="OS07G0570600 PROTEIN"/>
    <property type="match status" value="1"/>
</dbReference>
<evidence type="ECO:0000256" key="2">
    <source>
        <dbReference type="ARBA" id="ARBA00023180"/>
    </source>
</evidence>
<feature type="domain" description="Phytocyanin" evidence="5">
    <location>
        <begin position="22"/>
        <end position="121"/>
    </location>
</feature>
<dbReference type="InterPro" id="IPR003245">
    <property type="entry name" value="Phytocyanin_dom"/>
</dbReference>
<dbReference type="CDD" id="cd04216">
    <property type="entry name" value="Phytocyanin"/>
    <property type="match status" value="1"/>
</dbReference>
<keyword evidence="1" id="KW-0479">Metal-binding</keyword>
<dbReference type="InterPro" id="IPR039391">
    <property type="entry name" value="Phytocyanin-like"/>
</dbReference>
<feature type="region of interest" description="Disordered" evidence="3">
    <location>
        <begin position="118"/>
        <end position="168"/>
    </location>
</feature>
<dbReference type="InterPro" id="IPR008972">
    <property type="entry name" value="Cupredoxin"/>
</dbReference>
<keyword evidence="4" id="KW-0732">Signal</keyword>
<dbReference type="SUPFAM" id="SSF49503">
    <property type="entry name" value="Cupredoxins"/>
    <property type="match status" value="1"/>
</dbReference>
<sequence>MAGITPFLALLLLLVAAPALATNYTVGDSQQWNLGVNYSTWLSGKTFKVGDNLVFIYSSASHDVAEVNKADYGSCSKNNIIKTYNDGNTIIALNTTGSRYFICSFSDHCSKGMKLEVSVSGSTSTPPSGSPSPPSSSSPPPPSGGSPANGPSSQSPPPPPPPPSNGAINMSPCKISTLFFGLLVLCVGLIA</sequence>
<evidence type="ECO:0000256" key="1">
    <source>
        <dbReference type="ARBA" id="ARBA00022723"/>
    </source>
</evidence>
<dbReference type="PANTHER" id="PTHR33021">
    <property type="entry name" value="BLUE COPPER PROTEIN"/>
    <property type="match status" value="1"/>
</dbReference>
<dbReference type="Proteomes" id="UP001515500">
    <property type="component" value="Chromosome 11"/>
</dbReference>
<dbReference type="GeneID" id="120272386"/>
<dbReference type="GO" id="GO:0009055">
    <property type="term" value="F:electron transfer activity"/>
    <property type="evidence" value="ECO:0007669"/>
    <property type="project" value="InterPro"/>
</dbReference>
<evidence type="ECO:0000313" key="6">
    <source>
        <dbReference type="Proteomes" id="UP001515500"/>
    </source>
</evidence>
<dbReference type="AlphaFoldDB" id="A0AB40C5U4"/>
<dbReference type="GO" id="GO:0005886">
    <property type="term" value="C:plasma membrane"/>
    <property type="evidence" value="ECO:0007669"/>
    <property type="project" value="TreeGrafter"/>
</dbReference>
<feature type="compositionally biased region" description="Pro residues" evidence="3">
    <location>
        <begin position="154"/>
        <end position="164"/>
    </location>
</feature>
<feature type="chain" id="PRO_5044285518" evidence="4">
    <location>
        <begin position="22"/>
        <end position="191"/>
    </location>
</feature>
<evidence type="ECO:0000256" key="4">
    <source>
        <dbReference type="SAM" id="SignalP"/>
    </source>
</evidence>
<gene>
    <name evidence="7" type="primary">LOC120272386</name>
</gene>
<evidence type="ECO:0000313" key="7">
    <source>
        <dbReference type="RefSeq" id="XP_039135143.1"/>
    </source>
</evidence>
<evidence type="ECO:0000256" key="3">
    <source>
        <dbReference type="SAM" id="MobiDB-lite"/>
    </source>
</evidence>
<accession>A0AB40C5U4</accession>
<feature type="signal peptide" evidence="4">
    <location>
        <begin position="1"/>
        <end position="21"/>
    </location>
</feature>
<organism evidence="6 7">
    <name type="scientific">Dioscorea cayennensis subsp. rotundata</name>
    <name type="common">White Guinea yam</name>
    <name type="synonym">Dioscorea rotundata</name>
    <dbReference type="NCBI Taxonomy" id="55577"/>
    <lineage>
        <taxon>Eukaryota</taxon>
        <taxon>Viridiplantae</taxon>
        <taxon>Streptophyta</taxon>
        <taxon>Embryophyta</taxon>
        <taxon>Tracheophyta</taxon>
        <taxon>Spermatophyta</taxon>
        <taxon>Magnoliopsida</taxon>
        <taxon>Liliopsida</taxon>
        <taxon>Dioscoreales</taxon>
        <taxon>Dioscoreaceae</taxon>
        <taxon>Dioscorea</taxon>
    </lineage>
</organism>
<dbReference type="Pfam" id="PF02298">
    <property type="entry name" value="Cu_bind_like"/>
    <property type="match status" value="1"/>
</dbReference>
<dbReference type="GO" id="GO:0046872">
    <property type="term" value="F:metal ion binding"/>
    <property type="evidence" value="ECO:0007669"/>
    <property type="project" value="UniProtKB-KW"/>
</dbReference>
<name>A0AB40C5U4_DIOCR</name>
<reference evidence="7" key="1">
    <citation type="submission" date="2025-08" db="UniProtKB">
        <authorList>
            <consortium name="RefSeq"/>
        </authorList>
    </citation>
    <scope>IDENTIFICATION</scope>
</reference>
<evidence type="ECO:0000259" key="5">
    <source>
        <dbReference type="PROSITE" id="PS51485"/>
    </source>
</evidence>
<dbReference type="Gene3D" id="2.60.40.420">
    <property type="entry name" value="Cupredoxins - blue copper proteins"/>
    <property type="match status" value="1"/>
</dbReference>